<feature type="domain" description="Peptidase S54 rhomboid" evidence="9">
    <location>
        <begin position="126"/>
        <end position="273"/>
    </location>
</feature>
<keyword evidence="7" id="KW-0802">TPR repeat</keyword>
<evidence type="ECO:0000256" key="6">
    <source>
        <dbReference type="ARBA" id="ARBA00023136"/>
    </source>
</evidence>
<keyword evidence="3 8" id="KW-0812">Transmembrane</keyword>
<dbReference type="GO" id="GO:0016020">
    <property type="term" value="C:membrane"/>
    <property type="evidence" value="ECO:0007669"/>
    <property type="project" value="UniProtKB-SubCell"/>
</dbReference>
<sequence>MIFPIWSESYLRRFPVLTTFLISLNFIIFLASYGRINYERRKINEINFELLKIEYSIYLKNMDQFKEFSDENRYTILNKVRESLKEGNVNIDEKDYELWRKKYDELISFRENLLVRKVGFIPKKFNFYSLITSLFFHSSWMHIIGNMWFLFLVGINIEDVWGRPFFLLFYLLSGIIANFFHMGLNYSDVPLIGASGAIAGVMGAFTFRFFKNKIKMFIFLPPLLGTFDVMAGIIFPLWFVQQLFNAIYIENSGVAFWAHVGGFLFGLLVSVIMKFSNIEKKVFEEKIEETIETVDKDFRDGVEKISSGDKEGGIELLLKYLKNNPDNIDAIIEIGKTYYEMGNYSVSANYFKKLIDLLYKKKQYDLMIQIFNDYLRDENLKSYTTPGDIYKIVEAYMNKDYSDMSISLGLANKKEELAKAVEILIECYKRYKDSSEAPIILLKLIKLLVNSGNKTQAEQVYNEIKKRFPKYEEQANAFLKGGYL</sequence>
<keyword evidence="6 8" id="KW-0472">Membrane</keyword>
<keyword evidence="4" id="KW-0378">Hydrolase</keyword>
<proteinExistence type="inferred from homology"/>
<dbReference type="GO" id="GO:0004252">
    <property type="term" value="F:serine-type endopeptidase activity"/>
    <property type="evidence" value="ECO:0007669"/>
    <property type="project" value="InterPro"/>
</dbReference>
<dbReference type="InterPro" id="IPR019734">
    <property type="entry name" value="TPR_rpt"/>
</dbReference>
<dbReference type="InterPro" id="IPR011990">
    <property type="entry name" value="TPR-like_helical_dom_sf"/>
</dbReference>
<keyword evidence="10" id="KW-0645">Protease</keyword>
<dbReference type="InterPro" id="IPR050925">
    <property type="entry name" value="Rhomboid_protease_S54"/>
</dbReference>
<feature type="transmembrane region" description="Helical" evidence="8">
    <location>
        <begin position="217"/>
        <end position="239"/>
    </location>
</feature>
<dbReference type="Pfam" id="PF01694">
    <property type="entry name" value="Rhomboid"/>
    <property type="match status" value="1"/>
</dbReference>
<evidence type="ECO:0000256" key="5">
    <source>
        <dbReference type="ARBA" id="ARBA00022989"/>
    </source>
</evidence>
<dbReference type="PANTHER" id="PTHR43731:SF14">
    <property type="entry name" value="PRESENILIN-ASSOCIATED RHOMBOID-LIKE PROTEIN, MITOCHONDRIAL"/>
    <property type="match status" value="1"/>
</dbReference>
<feature type="transmembrane region" description="Helical" evidence="8">
    <location>
        <begin position="14"/>
        <end position="33"/>
    </location>
</feature>
<dbReference type="AlphaFoldDB" id="A0A7C4YHQ6"/>
<dbReference type="InterPro" id="IPR035952">
    <property type="entry name" value="Rhomboid-like_sf"/>
</dbReference>
<dbReference type="Gene3D" id="1.20.1540.10">
    <property type="entry name" value="Rhomboid-like"/>
    <property type="match status" value="1"/>
</dbReference>
<gene>
    <name evidence="10" type="ORF">ENV67_02675</name>
</gene>
<comment type="similarity">
    <text evidence="2">Belongs to the peptidase S54 family.</text>
</comment>
<feature type="transmembrane region" description="Helical" evidence="8">
    <location>
        <begin position="254"/>
        <end position="273"/>
    </location>
</feature>
<dbReference type="SUPFAM" id="SSF48452">
    <property type="entry name" value="TPR-like"/>
    <property type="match status" value="1"/>
</dbReference>
<dbReference type="EMBL" id="DTHG01000031">
    <property type="protein sequence ID" value="HGW91429.1"/>
    <property type="molecule type" value="Genomic_DNA"/>
</dbReference>
<evidence type="ECO:0000256" key="1">
    <source>
        <dbReference type="ARBA" id="ARBA00004141"/>
    </source>
</evidence>
<evidence type="ECO:0000259" key="9">
    <source>
        <dbReference type="Pfam" id="PF01694"/>
    </source>
</evidence>
<feature type="transmembrane region" description="Helical" evidence="8">
    <location>
        <begin position="190"/>
        <end position="210"/>
    </location>
</feature>
<evidence type="ECO:0000256" key="2">
    <source>
        <dbReference type="ARBA" id="ARBA00009045"/>
    </source>
</evidence>
<accession>A0A7C4YHQ6</accession>
<dbReference type="GO" id="GO:0006508">
    <property type="term" value="P:proteolysis"/>
    <property type="evidence" value="ECO:0007669"/>
    <property type="project" value="UniProtKB-KW"/>
</dbReference>
<feature type="transmembrane region" description="Helical" evidence="8">
    <location>
        <begin position="127"/>
        <end position="153"/>
    </location>
</feature>
<dbReference type="SUPFAM" id="SSF144091">
    <property type="entry name" value="Rhomboid-like"/>
    <property type="match status" value="1"/>
</dbReference>
<protein>
    <submittedName>
        <fullName evidence="10">Rhomboid family intramembrane serine protease</fullName>
    </submittedName>
</protein>
<evidence type="ECO:0000313" key="10">
    <source>
        <dbReference type="EMBL" id="HGW91429.1"/>
    </source>
</evidence>
<feature type="transmembrane region" description="Helical" evidence="8">
    <location>
        <begin position="165"/>
        <end position="184"/>
    </location>
</feature>
<dbReference type="InterPro" id="IPR022764">
    <property type="entry name" value="Peptidase_S54_rhomboid_dom"/>
</dbReference>
<evidence type="ECO:0000256" key="8">
    <source>
        <dbReference type="SAM" id="Phobius"/>
    </source>
</evidence>
<reference evidence="10" key="1">
    <citation type="journal article" date="2020" name="mSystems">
        <title>Genome- and Community-Level Interaction Insights into Carbon Utilization and Element Cycling Functions of Hydrothermarchaeota in Hydrothermal Sediment.</title>
        <authorList>
            <person name="Zhou Z."/>
            <person name="Liu Y."/>
            <person name="Xu W."/>
            <person name="Pan J."/>
            <person name="Luo Z.H."/>
            <person name="Li M."/>
        </authorList>
    </citation>
    <scope>NUCLEOTIDE SEQUENCE [LARGE SCALE GENOMIC DNA]</scope>
    <source>
        <strain evidence="10">SpSt-780</strain>
    </source>
</reference>
<dbReference type="Gene3D" id="1.25.40.10">
    <property type="entry name" value="Tetratricopeptide repeat domain"/>
    <property type="match status" value="2"/>
</dbReference>
<dbReference type="PANTHER" id="PTHR43731">
    <property type="entry name" value="RHOMBOID PROTEASE"/>
    <property type="match status" value="1"/>
</dbReference>
<comment type="subcellular location">
    <subcellularLocation>
        <location evidence="1">Membrane</location>
        <topology evidence="1">Multi-pass membrane protein</topology>
    </subcellularLocation>
</comment>
<evidence type="ECO:0000256" key="7">
    <source>
        <dbReference type="PROSITE-ProRule" id="PRU00339"/>
    </source>
</evidence>
<evidence type="ECO:0000256" key="3">
    <source>
        <dbReference type="ARBA" id="ARBA00022692"/>
    </source>
</evidence>
<feature type="repeat" description="TPR" evidence="7">
    <location>
        <begin position="328"/>
        <end position="361"/>
    </location>
</feature>
<name>A0A7C4YHQ6_UNCW3</name>
<dbReference type="Pfam" id="PF13174">
    <property type="entry name" value="TPR_6"/>
    <property type="match status" value="1"/>
</dbReference>
<evidence type="ECO:0000256" key="4">
    <source>
        <dbReference type="ARBA" id="ARBA00022801"/>
    </source>
</evidence>
<organism evidence="10">
    <name type="scientific">candidate division WOR-3 bacterium</name>
    <dbReference type="NCBI Taxonomy" id="2052148"/>
    <lineage>
        <taxon>Bacteria</taxon>
        <taxon>Bacteria division WOR-3</taxon>
    </lineage>
</organism>
<dbReference type="PROSITE" id="PS50005">
    <property type="entry name" value="TPR"/>
    <property type="match status" value="1"/>
</dbReference>
<comment type="caution">
    <text evidence="10">The sequence shown here is derived from an EMBL/GenBank/DDBJ whole genome shotgun (WGS) entry which is preliminary data.</text>
</comment>
<keyword evidence="5 8" id="KW-1133">Transmembrane helix</keyword>